<keyword evidence="3" id="KW-1185">Reference proteome</keyword>
<organism evidence="2 3">
    <name type="scientific">Rangifer tarandus platyrhynchus</name>
    <name type="common">Svalbard reindeer</name>
    <dbReference type="NCBI Taxonomy" id="3082113"/>
    <lineage>
        <taxon>Eukaryota</taxon>
        <taxon>Metazoa</taxon>
        <taxon>Chordata</taxon>
        <taxon>Craniata</taxon>
        <taxon>Vertebrata</taxon>
        <taxon>Euteleostomi</taxon>
        <taxon>Mammalia</taxon>
        <taxon>Eutheria</taxon>
        <taxon>Laurasiatheria</taxon>
        <taxon>Artiodactyla</taxon>
        <taxon>Ruminantia</taxon>
        <taxon>Pecora</taxon>
        <taxon>Cervidae</taxon>
        <taxon>Odocoileinae</taxon>
        <taxon>Rangifer</taxon>
    </lineage>
</organism>
<dbReference type="SUPFAM" id="SSF81321">
    <property type="entry name" value="Family A G protein-coupled receptor-like"/>
    <property type="match status" value="1"/>
</dbReference>
<keyword evidence="1" id="KW-0472">Membrane</keyword>
<evidence type="ECO:0000313" key="2">
    <source>
        <dbReference type="EMBL" id="CAI9151591.1"/>
    </source>
</evidence>
<feature type="transmembrane region" description="Helical" evidence="1">
    <location>
        <begin position="60"/>
        <end position="81"/>
    </location>
</feature>
<protein>
    <submittedName>
        <fullName evidence="2">Uncharacterized protein</fullName>
    </submittedName>
</protein>
<dbReference type="Gene3D" id="1.20.1070.10">
    <property type="entry name" value="Rhodopsin 7-helix transmembrane proteins"/>
    <property type="match status" value="1"/>
</dbReference>
<proteinExistence type="predicted"/>
<reference evidence="2" key="1">
    <citation type="submission" date="2023-04" db="EMBL/GenBank/DDBJ databases">
        <authorList>
            <consortium name="ELIXIR-Norway"/>
        </authorList>
    </citation>
    <scope>NUCLEOTIDE SEQUENCE [LARGE SCALE GENOMIC DNA]</scope>
</reference>
<sequence>MRPGISLFNGWPETLHVGHSFLKLVAMYAAAFLPVVTGLDRQAAVLHPFGPRSAGRKLLGVAWGLSLLLASPQALPLTSWITG</sequence>
<gene>
    <name evidence="2" type="ORF">MRATA1EN1_LOCUS553</name>
</gene>
<dbReference type="EMBL" id="OX459937">
    <property type="protein sequence ID" value="CAI9151591.1"/>
    <property type="molecule type" value="Genomic_DNA"/>
</dbReference>
<evidence type="ECO:0000313" key="3">
    <source>
        <dbReference type="Proteomes" id="UP001176941"/>
    </source>
</evidence>
<feature type="transmembrane region" description="Helical" evidence="1">
    <location>
        <begin position="20"/>
        <end position="39"/>
    </location>
</feature>
<keyword evidence="1" id="KW-0812">Transmembrane</keyword>
<dbReference type="Proteomes" id="UP001176941">
    <property type="component" value="Chromosome 1"/>
</dbReference>
<accession>A0ABN8XVD6</accession>
<keyword evidence="1" id="KW-1133">Transmembrane helix</keyword>
<evidence type="ECO:0000256" key="1">
    <source>
        <dbReference type="SAM" id="Phobius"/>
    </source>
</evidence>
<name>A0ABN8XVD6_RANTA</name>